<evidence type="ECO:0000256" key="1">
    <source>
        <dbReference type="SAM" id="Phobius"/>
    </source>
</evidence>
<protein>
    <submittedName>
        <fullName evidence="2">Uncharacterized protein</fullName>
    </submittedName>
</protein>
<sequence>MIWVLILSLITIVSVVAGLRRRKVVYFFLPFASIFAFMLVKVIMVPLPFLDTVRFIFQLRG</sequence>
<dbReference type="AlphaFoldDB" id="A0A0U2XRH8"/>
<keyword evidence="3" id="KW-1185">Reference proteome</keyword>
<gene>
    <name evidence="2" type="ORF">AUC31_08060</name>
</gene>
<dbReference type="STRING" id="200991.AUC31_08060"/>
<keyword evidence="1" id="KW-1133">Transmembrane helix</keyword>
<reference evidence="2" key="1">
    <citation type="submission" date="2016-01" db="EMBL/GenBank/DDBJ databases">
        <title>Complete genome of Planococcus rifietoensis type strain M8.</title>
        <authorList>
            <person name="See-Too W.S."/>
        </authorList>
    </citation>
    <scope>NUCLEOTIDE SEQUENCE [LARGE SCALE GENOMIC DNA]</scope>
    <source>
        <strain evidence="2">M8</strain>
    </source>
</reference>
<dbReference type="KEGG" id="prt:AUC31_08060"/>
<organism evidence="2 3">
    <name type="scientific">Planococcus rifietoensis</name>
    <dbReference type="NCBI Taxonomy" id="200991"/>
    <lineage>
        <taxon>Bacteria</taxon>
        <taxon>Bacillati</taxon>
        <taxon>Bacillota</taxon>
        <taxon>Bacilli</taxon>
        <taxon>Bacillales</taxon>
        <taxon>Caryophanaceae</taxon>
        <taxon>Planococcus</taxon>
    </lineage>
</organism>
<name>A0A0U2XRH8_9BACL</name>
<dbReference type="EMBL" id="CP013659">
    <property type="protein sequence ID" value="ALS75176.1"/>
    <property type="molecule type" value="Genomic_DNA"/>
</dbReference>
<evidence type="ECO:0000313" key="2">
    <source>
        <dbReference type="EMBL" id="ALS75176.1"/>
    </source>
</evidence>
<feature type="transmembrane region" description="Helical" evidence="1">
    <location>
        <begin position="27"/>
        <end position="50"/>
    </location>
</feature>
<dbReference type="Proteomes" id="UP000067683">
    <property type="component" value="Chromosome"/>
</dbReference>
<proteinExistence type="predicted"/>
<keyword evidence="1" id="KW-0472">Membrane</keyword>
<keyword evidence="1" id="KW-0812">Transmembrane</keyword>
<evidence type="ECO:0000313" key="3">
    <source>
        <dbReference type="Proteomes" id="UP000067683"/>
    </source>
</evidence>
<accession>A0A0U2XRH8</accession>